<dbReference type="GO" id="GO:0005739">
    <property type="term" value="C:mitochondrion"/>
    <property type="evidence" value="ECO:0007669"/>
    <property type="project" value="UniProtKB-SubCell"/>
</dbReference>
<dbReference type="Pfam" id="PF06644">
    <property type="entry name" value="ATP11"/>
    <property type="match status" value="1"/>
</dbReference>
<comment type="subcellular location">
    <subcellularLocation>
        <location evidence="1">Mitochondrion</location>
    </subcellularLocation>
</comment>
<accession>A0A8J2PX88</accession>
<dbReference type="AlphaFoldDB" id="A0A8J2PX88"/>
<evidence type="ECO:0008006" key="7">
    <source>
        <dbReference type="Google" id="ProtNLM"/>
    </source>
</evidence>
<sequence>MYFSAPSSIILLKKFAKQVYIRWVVEISRVNMYSGVPFVCRLGSRTLSSLRCSPVTQFKLLNSSNRNFLTSVNQCAEFKQPSKGVDDPDGFNVANLDSESRHKLQKLKDFIVKNSYFDKYKSKIVEAQRSHPLEFLALLDGLMSTKTKSASADIVPKMTSYTKKRVLEDVMKVSLLLELAKEDVTYIWQEYHRKNNLVAACIPGPIYDRISTRAQICPTFVLPLKRPSGHDFHVLQFSNDTFYFTPLVTWQAYKENSPVALTLTNYDELKSEKDVVLMRGEFDKNIFNLKEAQSLAVQTHLYFAEPDFSRNHLMEIFTSSPSEFQYKELMKELDRMEDKHNDLFKDIITNDSKTN</sequence>
<dbReference type="PANTHER" id="PTHR13126">
    <property type="entry name" value="CHAPERONE ATP11"/>
    <property type="match status" value="1"/>
</dbReference>
<organism evidence="5 6">
    <name type="scientific">Allacma fusca</name>
    <dbReference type="NCBI Taxonomy" id="39272"/>
    <lineage>
        <taxon>Eukaryota</taxon>
        <taxon>Metazoa</taxon>
        <taxon>Ecdysozoa</taxon>
        <taxon>Arthropoda</taxon>
        <taxon>Hexapoda</taxon>
        <taxon>Collembola</taxon>
        <taxon>Symphypleona</taxon>
        <taxon>Sminthuridae</taxon>
        <taxon>Allacma</taxon>
    </lineage>
</organism>
<keyword evidence="6" id="KW-1185">Reference proteome</keyword>
<evidence type="ECO:0000256" key="3">
    <source>
        <dbReference type="ARBA" id="ARBA00022946"/>
    </source>
</evidence>
<dbReference type="PANTHER" id="PTHR13126:SF0">
    <property type="entry name" value="ATP SYNTHASE MITOCHONDRIAL F1 COMPLEX ASSEMBLY FACTOR 1"/>
    <property type="match status" value="1"/>
</dbReference>
<evidence type="ECO:0000256" key="1">
    <source>
        <dbReference type="ARBA" id="ARBA00004173"/>
    </source>
</evidence>
<evidence type="ECO:0000313" key="6">
    <source>
        <dbReference type="Proteomes" id="UP000708208"/>
    </source>
</evidence>
<keyword evidence="3" id="KW-0809">Transit peptide</keyword>
<gene>
    <name evidence="5" type="ORF">AFUS01_LOCUS35417</name>
</gene>
<keyword evidence="4" id="KW-0496">Mitochondrion</keyword>
<dbReference type="GO" id="GO:0033615">
    <property type="term" value="P:mitochondrial proton-transporting ATP synthase complex assembly"/>
    <property type="evidence" value="ECO:0007669"/>
    <property type="project" value="TreeGrafter"/>
</dbReference>
<dbReference type="InterPro" id="IPR010591">
    <property type="entry name" value="ATP11"/>
</dbReference>
<dbReference type="EMBL" id="CAJVCH010535701">
    <property type="protein sequence ID" value="CAG7825300.1"/>
    <property type="molecule type" value="Genomic_DNA"/>
</dbReference>
<evidence type="ECO:0000313" key="5">
    <source>
        <dbReference type="EMBL" id="CAG7825300.1"/>
    </source>
</evidence>
<protein>
    <recommendedName>
        <fullName evidence="7">ATP synthase mitochondrial F1 complex assembly factor 1</fullName>
    </recommendedName>
</protein>
<name>A0A8J2PX88_9HEXA</name>
<proteinExistence type="inferred from homology"/>
<comment type="caution">
    <text evidence="5">The sequence shown here is derived from an EMBL/GenBank/DDBJ whole genome shotgun (WGS) entry which is preliminary data.</text>
</comment>
<dbReference type="Proteomes" id="UP000708208">
    <property type="component" value="Unassembled WGS sequence"/>
</dbReference>
<reference evidence="5" key="1">
    <citation type="submission" date="2021-06" db="EMBL/GenBank/DDBJ databases">
        <authorList>
            <person name="Hodson N. C."/>
            <person name="Mongue J. A."/>
            <person name="Jaron S. K."/>
        </authorList>
    </citation>
    <scope>NUCLEOTIDE SEQUENCE</scope>
</reference>
<comment type="similarity">
    <text evidence="2">Belongs to the ATP11 family.</text>
</comment>
<evidence type="ECO:0000256" key="2">
    <source>
        <dbReference type="ARBA" id="ARBA00009116"/>
    </source>
</evidence>
<evidence type="ECO:0000256" key="4">
    <source>
        <dbReference type="ARBA" id="ARBA00023128"/>
    </source>
</evidence>
<dbReference type="OrthoDB" id="16535at2759"/>